<feature type="domain" description="4'-phosphopantetheinyl transferase N-terminal" evidence="4">
    <location>
        <begin position="54"/>
        <end position="124"/>
    </location>
</feature>
<protein>
    <submittedName>
        <fullName evidence="5">4'-phosphopantetheinyl transferase superfamily protein</fullName>
    </submittedName>
</protein>
<evidence type="ECO:0000313" key="6">
    <source>
        <dbReference type="Proteomes" id="UP000291485"/>
    </source>
</evidence>
<keyword evidence="2 5" id="KW-0808">Transferase</keyword>
<accession>A0A4R0NMB7</accession>
<dbReference type="GO" id="GO:0008897">
    <property type="term" value="F:holo-[acyl-carrier-protein] synthase activity"/>
    <property type="evidence" value="ECO:0007669"/>
    <property type="project" value="InterPro"/>
</dbReference>
<comment type="caution">
    <text evidence="5">The sequence shown here is derived from an EMBL/GenBank/DDBJ whole genome shotgun (WGS) entry which is preliminary data.</text>
</comment>
<dbReference type="GO" id="GO:0019878">
    <property type="term" value="P:lysine biosynthetic process via aminoadipic acid"/>
    <property type="evidence" value="ECO:0007669"/>
    <property type="project" value="TreeGrafter"/>
</dbReference>
<dbReference type="Gene3D" id="3.90.470.20">
    <property type="entry name" value="4'-phosphopantetheinyl transferase domain"/>
    <property type="match status" value="2"/>
</dbReference>
<dbReference type="RefSeq" id="WP_131562108.1">
    <property type="nucleotide sequence ID" value="NZ_SJSN01000019.1"/>
</dbReference>
<feature type="domain" description="4'-phosphopantetheinyl transferase" evidence="3">
    <location>
        <begin position="131"/>
        <end position="218"/>
    </location>
</feature>
<evidence type="ECO:0000259" key="4">
    <source>
        <dbReference type="Pfam" id="PF22624"/>
    </source>
</evidence>
<evidence type="ECO:0000259" key="3">
    <source>
        <dbReference type="Pfam" id="PF01648"/>
    </source>
</evidence>
<dbReference type="Proteomes" id="UP000291485">
    <property type="component" value="Unassembled WGS sequence"/>
</dbReference>
<sequence length="242" mass="27905">MINQAIEPKLMESPMWVDWKKISSIGGLNSKECHLFKVHVANYYQKIDNQYQYILSEEELIQSQKFLKHNDKKRFIATRHSIRHIVSAFTATVPASIEFNKTANKKPTVQGLAFNISHSHNCILIGISKLPIGLDVEFMNGAFDYAPLIPVCFDESEAETISGSKNKMEMFYRFWTRKEAILKATGEGLIDDLLSINCEDKTIIRNTKRYYLESGSINKEYIFSLATTDSDVRLKFWNYQPD</sequence>
<dbReference type="InterPro" id="IPR050559">
    <property type="entry name" value="P-Pant_transferase_sf"/>
</dbReference>
<organism evidence="5 6">
    <name type="scientific">Pedobacter frigidisoli</name>
    <dbReference type="NCBI Taxonomy" id="2530455"/>
    <lineage>
        <taxon>Bacteria</taxon>
        <taxon>Pseudomonadati</taxon>
        <taxon>Bacteroidota</taxon>
        <taxon>Sphingobacteriia</taxon>
        <taxon>Sphingobacteriales</taxon>
        <taxon>Sphingobacteriaceae</taxon>
        <taxon>Pedobacter</taxon>
    </lineage>
</organism>
<dbReference type="PANTHER" id="PTHR12215">
    <property type="entry name" value="PHOSPHOPANTETHEINE TRANSFERASE"/>
    <property type="match status" value="1"/>
</dbReference>
<evidence type="ECO:0000256" key="1">
    <source>
        <dbReference type="ARBA" id="ARBA00010990"/>
    </source>
</evidence>
<gene>
    <name evidence="5" type="ORF">EZ449_19595</name>
</gene>
<dbReference type="PANTHER" id="PTHR12215:SF10">
    <property type="entry name" value="L-AMINOADIPATE-SEMIALDEHYDE DEHYDROGENASE-PHOSPHOPANTETHEINYL TRANSFERASE"/>
    <property type="match status" value="1"/>
</dbReference>
<evidence type="ECO:0000313" key="5">
    <source>
        <dbReference type="EMBL" id="TCD02002.1"/>
    </source>
</evidence>
<dbReference type="GO" id="GO:0000287">
    <property type="term" value="F:magnesium ion binding"/>
    <property type="evidence" value="ECO:0007669"/>
    <property type="project" value="InterPro"/>
</dbReference>
<name>A0A4R0NMB7_9SPHI</name>
<dbReference type="EMBL" id="SJSN01000019">
    <property type="protein sequence ID" value="TCD02002.1"/>
    <property type="molecule type" value="Genomic_DNA"/>
</dbReference>
<dbReference type="InterPro" id="IPR055066">
    <property type="entry name" value="AASDHPPT_N"/>
</dbReference>
<dbReference type="SUPFAM" id="SSF56214">
    <property type="entry name" value="4'-phosphopantetheinyl transferase"/>
    <property type="match status" value="2"/>
</dbReference>
<dbReference type="AlphaFoldDB" id="A0A4R0NMB7"/>
<dbReference type="Pfam" id="PF22624">
    <property type="entry name" value="AASDHPPT_N"/>
    <property type="match status" value="1"/>
</dbReference>
<dbReference type="OrthoDB" id="9808281at2"/>
<dbReference type="InterPro" id="IPR008278">
    <property type="entry name" value="4-PPantetheinyl_Trfase_dom"/>
</dbReference>
<reference evidence="5 6" key="1">
    <citation type="submission" date="2019-02" db="EMBL/GenBank/DDBJ databases">
        <title>Pedobacter sp. RP-3-11 sp. nov., isolated from Arctic soil.</title>
        <authorList>
            <person name="Dahal R.H."/>
        </authorList>
    </citation>
    <scope>NUCLEOTIDE SEQUENCE [LARGE SCALE GENOMIC DNA]</scope>
    <source>
        <strain evidence="5 6">RP-3-11</strain>
    </source>
</reference>
<evidence type="ECO:0000256" key="2">
    <source>
        <dbReference type="ARBA" id="ARBA00022679"/>
    </source>
</evidence>
<comment type="similarity">
    <text evidence="1">Belongs to the P-Pant transferase superfamily. Gsp/Sfp/HetI/AcpT family.</text>
</comment>
<dbReference type="InterPro" id="IPR037143">
    <property type="entry name" value="4-PPantetheinyl_Trfase_dom_sf"/>
</dbReference>
<keyword evidence="6" id="KW-1185">Reference proteome</keyword>
<dbReference type="GO" id="GO:0005829">
    <property type="term" value="C:cytosol"/>
    <property type="evidence" value="ECO:0007669"/>
    <property type="project" value="TreeGrafter"/>
</dbReference>
<proteinExistence type="inferred from homology"/>
<dbReference type="Pfam" id="PF01648">
    <property type="entry name" value="ACPS"/>
    <property type="match status" value="1"/>
</dbReference>